<dbReference type="InterPro" id="IPR031468">
    <property type="entry name" value="SMP_LBD"/>
</dbReference>
<name>A0A8H3VDI0_VENIN</name>
<feature type="compositionally biased region" description="Polar residues" evidence="11">
    <location>
        <begin position="52"/>
        <end position="61"/>
    </location>
</feature>
<dbReference type="GO" id="GO:0005789">
    <property type="term" value="C:endoplasmic reticulum membrane"/>
    <property type="evidence" value="ECO:0007669"/>
    <property type="project" value="UniProtKB-SubCell"/>
</dbReference>
<feature type="region of interest" description="Disordered" evidence="11">
    <location>
        <begin position="704"/>
        <end position="729"/>
    </location>
</feature>
<dbReference type="PROSITE" id="PS50004">
    <property type="entry name" value="C2"/>
    <property type="match status" value="2"/>
</dbReference>
<dbReference type="SMART" id="SM00672">
    <property type="entry name" value="CAP10"/>
    <property type="match status" value="1"/>
</dbReference>
<evidence type="ECO:0000256" key="10">
    <source>
        <dbReference type="ARBA" id="ARBA00023136"/>
    </source>
</evidence>
<organism evidence="14 15">
    <name type="scientific">Venturia inaequalis</name>
    <name type="common">Apple scab fungus</name>
    <dbReference type="NCBI Taxonomy" id="5025"/>
    <lineage>
        <taxon>Eukaryota</taxon>
        <taxon>Fungi</taxon>
        <taxon>Dikarya</taxon>
        <taxon>Ascomycota</taxon>
        <taxon>Pezizomycotina</taxon>
        <taxon>Dothideomycetes</taxon>
        <taxon>Pleosporomycetidae</taxon>
        <taxon>Venturiales</taxon>
        <taxon>Venturiaceae</taxon>
        <taxon>Venturia</taxon>
    </lineage>
</organism>
<evidence type="ECO:0000256" key="5">
    <source>
        <dbReference type="ARBA" id="ARBA00022737"/>
    </source>
</evidence>
<dbReference type="InterPro" id="IPR037765">
    <property type="entry name" value="C2B_Tricalbin"/>
</dbReference>
<feature type="region of interest" description="Disordered" evidence="11">
    <location>
        <begin position="1280"/>
        <end position="1394"/>
    </location>
</feature>
<feature type="compositionally biased region" description="Polar residues" evidence="11">
    <location>
        <begin position="1122"/>
        <end position="1140"/>
    </location>
</feature>
<dbReference type="InterPro" id="IPR037767">
    <property type="entry name" value="C2A_Mug190-like"/>
</dbReference>
<feature type="region of interest" description="Disordered" evidence="11">
    <location>
        <begin position="28"/>
        <end position="80"/>
    </location>
</feature>
<comment type="caution">
    <text evidence="14">The sequence shown here is derived from an EMBL/GenBank/DDBJ whole genome shotgun (WGS) entry which is preliminary data.</text>
</comment>
<feature type="compositionally biased region" description="Polar residues" evidence="11">
    <location>
        <begin position="1147"/>
        <end position="1168"/>
    </location>
</feature>
<gene>
    <name evidence="14" type="ORF">EG328_000906</name>
</gene>
<reference evidence="14 15" key="1">
    <citation type="submission" date="2018-12" db="EMBL/GenBank/DDBJ databases">
        <title>Venturia inaequalis Genome Resource.</title>
        <authorList>
            <person name="Lichtner F.J."/>
        </authorList>
    </citation>
    <scope>NUCLEOTIDE SEQUENCE [LARGE SCALE GENOMIC DNA]</scope>
    <source>
        <strain evidence="14 15">120213</strain>
    </source>
</reference>
<dbReference type="InterPro" id="IPR035892">
    <property type="entry name" value="C2_domain_sf"/>
</dbReference>
<keyword evidence="5" id="KW-0677">Repeat</keyword>
<feature type="compositionally biased region" description="Basic and acidic residues" evidence="11">
    <location>
        <begin position="28"/>
        <end position="51"/>
    </location>
</feature>
<feature type="region of interest" description="Disordered" evidence="11">
    <location>
        <begin position="1047"/>
        <end position="1179"/>
    </location>
</feature>
<dbReference type="SMART" id="SM00239">
    <property type="entry name" value="C2"/>
    <property type="match status" value="2"/>
</dbReference>
<accession>A0A8H3VDI0</accession>
<dbReference type="CDD" id="cd04041">
    <property type="entry name" value="C2A_fungal"/>
    <property type="match status" value="1"/>
</dbReference>
<dbReference type="Pfam" id="PF00168">
    <property type="entry name" value="C2"/>
    <property type="match status" value="2"/>
</dbReference>
<evidence type="ECO:0000256" key="1">
    <source>
        <dbReference type="ARBA" id="ARBA00004586"/>
    </source>
</evidence>
<feature type="domain" description="C2" evidence="12">
    <location>
        <begin position="666"/>
        <end position="810"/>
    </location>
</feature>
<dbReference type="PANTHER" id="PTHR47348">
    <property type="entry name" value="MEIOTICALLY UP-REGULATED GENE 190 PROTEIN"/>
    <property type="match status" value="1"/>
</dbReference>
<dbReference type="Gene3D" id="2.60.40.150">
    <property type="entry name" value="C2 domain"/>
    <property type="match status" value="2"/>
</dbReference>
<feature type="domain" description="C2" evidence="12">
    <location>
        <begin position="477"/>
        <end position="606"/>
    </location>
</feature>
<evidence type="ECO:0000256" key="6">
    <source>
        <dbReference type="ARBA" id="ARBA00022824"/>
    </source>
</evidence>
<dbReference type="PROSITE" id="PS51847">
    <property type="entry name" value="SMP"/>
    <property type="match status" value="1"/>
</dbReference>
<dbReference type="Pfam" id="PF05686">
    <property type="entry name" value="Glyco_transf_90"/>
    <property type="match status" value="1"/>
</dbReference>
<feature type="compositionally biased region" description="Basic and acidic residues" evidence="11">
    <location>
        <begin position="1363"/>
        <end position="1377"/>
    </location>
</feature>
<keyword evidence="9" id="KW-0446">Lipid-binding</keyword>
<dbReference type="SUPFAM" id="SSF49562">
    <property type="entry name" value="C2 domain (Calcium/lipid-binding domain, CaLB)"/>
    <property type="match status" value="2"/>
</dbReference>
<dbReference type="EMBL" id="WNWS01000012">
    <property type="protein sequence ID" value="KAE9987962.1"/>
    <property type="molecule type" value="Genomic_DNA"/>
</dbReference>
<dbReference type="GO" id="GO:0061817">
    <property type="term" value="P:endoplasmic reticulum-plasma membrane tethering"/>
    <property type="evidence" value="ECO:0007669"/>
    <property type="project" value="InterPro"/>
</dbReference>
<evidence type="ECO:0000256" key="9">
    <source>
        <dbReference type="ARBA" id="ARBA00023121"/>
    </source>
</evidence>
<feature type="compositionally biased region" description="Polar residues" evidence="11">
    <location>
        <begin position="1299"/>
        <end position="1314"/>
    </location>
</feature>
<protein>
    <submittedName>
        <fullName evidence="14">Uncharacterized protein</fullName>
    </submittedName>
</protein>
<comment type="subcellular location">
    <subcellularLocation>
        <location evidence="1">Endoplasmic reticulum membrane</location>
    </subcellularLocation>
</comment>
<feature type="compositionally biased region" description="Basic and acidic residues" evidence="11">
    <location>
        <begin position="1075"/>
        <end position="1084"/>
    </location>
</feature>
<evidence type="ECO:0000256" key="11">
    <source>
        <dbReference type="SAM" id="MobiDB-lite"/>
    </source>
</evidence>
<dbReference type="Proteomes" id="UP000447873">
    <property type="component" value="Unassembled WGS sequence"/>
</dbReference>
<keyword evidence="8" id="KW-0445">Lipid transport</keyword>
<evidence type="ECO:0000256" key="8">
    <source>
        <dbReference type="ARBA" id="ARBA00023055"/>
    </source>
</evidence>
<feature type="compositionally biased region" description="Basic and acidic residues" evidence="11">
    <location>
        <begin position="1047"/>
        <end position="1059"/>
    </location>
</feature>
<dbReference type="InterPro" id="IPR000008">
    <property type="entry name" value="C2_dom"/>
</dbReference>
<dbReference type="CDD" id="cd21676">
    <property type="entry name" value="SMP_Mug190"/>
    <property type="match status" value="1"/>
</dbReference>
<feature type="compositionally biased region" description="Basic and acidic residues" evidence="11">
    <location>
        <begin position="704"/>
        <end position="714"/>
    </location>
</feature>
<sequence>MAEPQTTVPGAHYSGTNKIPTIHKFLENLDRDKKHRDAEIDEQKSIAEQEKNTTTTATSFGVTPHKNALPQKKGQKTVTDPVTGKDVVIEDAHKDNLDLVDNPILSVPNANLGKPTTVRTDPTQSNLEYKQAQDITAPPDPIAEGSTSDVPIHGEKTNILFHPTPSVSYEPTFARLEKQAGGVCIAVGLAVIVLGKSFGGSLKGLIPLAACLVSGIWLWMKEVIRSGREVEWESEKERGMTATANLLPESVEWLNTLLGIVWGLVNPDMFQGVADVLEDASVPGIIENVRMDLSRSVRVAEINQGSNPLRILSLRALPDSHMGDMKEAIHEENKKTKDPQEAAADEEGGDYYNLEVSFAYHAKPTGKSASSKARNMHMQLVFYLGVKGLFGVPLPIFVELQGLVGTVRLRLNMTPEPPFLKNVTFTLMGVPQVQAGCIPMLEKGVNILNLPLISNFVNYAITAAASMYCAPKSLTIDLRSILQGDDITKDVQALGVLWIRIHRAVGLSKQDKRGSKHGGSDPYITLSFSKYGKPMYCTRVITDDLNPIWEETTALLVTPELIKADENLSVELWDSDRHSADDIVGKVELSMQKLIQHPGKMYPQVSKLAGLNNGSEMPGELYWEVGYFGKPQLRHALRTDGQNKALPDALKNNPELQDEKGVANTQTDDAVQHTPPDPLWPSGICSIIVHQIVNLELENIKGSEGNRKGREYEPAKPSGESTEETGGTLPTSYCTILYNDELVYRTRSKAVSSQPIFNAGTERFMRDWRSGIITVTVRDQRNREHDPVLGVVPLKLSDILDTSSQVTRWYPLDGGIGFGRIRISLLFRSIETRLPPNMLGWDVGTVEFLSDRITATGYDTNTKLKLRTGGSVGKLGRTSCHALEDGTGQYWDLESEDAKKAIRMPVKYRYRSPLVFEFHVAGKRKAVAYAVIWLHHLIDNEDTPIDIPIWQTGSPARITQNYITEANYNNEVGIEDLQEVGRLQFRARFKAGTDDSHKAFISDNDSRETYETWEACLAEGVRGHKVDKEVPDVLQRLHEESLTEGRDILKTENEEEKKKWLTKSGTDWSGAFGKNPKDYVDSTAKKQRREKPHDPNNPSSDDDSDDGDTSDSSDADLGIQDAANTNNAGQMFGSNGTRGNASLDGATASTIDTTHSSGSASTGKVNNKQNKRTEQRKHRGLMQWKPARNAKFALDEGKIGLKKLKSKVTGGLDGRQPGVETGAIWLALSAFTFSAPLPSAGYDYSASISSSLQRPQVDVERERRGGRLLVLNTFPSSSRWTKLPKNAETLPPISKRSVVPTTRQSIDHTPSQLDHNGLPIQDHGPTTSPAEPPPQPSPRNRDAKRQAAARPAPPPPNLPRIAMGKEARKKEGQKEAEGDGVQASTPPAATVEEENRKVGEVLGLATLIALTITSFYLYTDTSTKDAWIPTIPSWKPKHPIQKLITLAQARKRELLGQESHDVDEAAIKYRKRRHRHPPPGFDIWFSYAKDKNAVVVEEFFDRIYHDLNPFWALSPQEMRRRSNEVNWDHVITVRGHQANLTKTNDHDAMSRMSHWQGLIKELEAFLPDMTISFNHMDETRVLIPFEEINDMMKVEAQNRTMPAAEAVVSQFSAPKNATPETDQFFDAQWNSDGIGANQYWDLAKLACPPGSPALNFSSIDASHDPADMPTGFPHHSFSGYVSNWTLSKDPCQHPALRSLHGTFIESVSMSSSKHLLPLFGGSKLPMNNEILIPPAMYLSTEELYAGGGSTGPSWGRKHDRLIWRGVASGGRNKEDTWTHFHRHRLLQMLNGSTVDSLENGNLAINATSFSIPDSKKYPLAVHAKNESLGAWIASFTDAGFTNLWPFPSDANYSKPYFQLREPLPMPTQYKSKYLIDVDGNSFSGRFRAFLRSTSLPIKSTIYAEWHDDRLIPWVHFVPMHNSYVDLYGILDFFMGYKGIGGHDEVAGVIAMEGREWAEKVLRREDMVLYTWRLLLEYARICDDNRDLLGWVDDLR</sequence>
<dbReference type="Pfam" id="PF25669">
    <property type="entry name" value="SMP_MUG190-like"/>
    <property type="match status" value="1"/>
</dbReference>
<evidence type="ECO:0000256" key="7">
    <source>
        <dbReference type="ARBA" id="ARBA00022989"/>
    </source>
</evidence>
<feature type="region of interest" description="Disordered" evidence="11">
    <location>
        <begin position="651"/>
        <end position="676"/>
    </location>
</feature>
<keyword evidence="7" id="KW-1133">Transmembrane helix</keyword>
<evidence type="ECO:0000313" key="15">
    <source>
        <dbReference type="Proteomes" id="UP000447873"/>
    </source>
</evidence>
<keyword evidence="10" id="KW-0472">Membrane</keyword>
<evidence type="ECO:0000256" key="2">
    <source>
        <dbReference type="ARBA" id="ARBA00022448"/>
    </source>
</evidence>
<keyword evidence="4" id="KW-0812">Transmembrane</keyword>
<evidence type="ECO:0000259" key="13">
    <source>
        <dbReference type="PROSITE" id="PS51847"/>
    </source>
</evidence>
<keyword evidence="2" id="KW-0813">Transport</keyword>
<feature type="domain" description="SMP-LTD" evidence="13">
    <location>
        <begin position="247"/>
        <end position="479"/>
    </location>
</feature>
<proteinExistence type="predicted"/>
<evidence type="ECO:0000256" key="4">
    <source>
        <dbReference type="ARBA" id="ARBA00022692"/>
    </source>
</evidence>
<evidence type="ECO:0000313" key="14">
    <source>
        <dbReference type="EMBL" id="KAE9987962.1"/>
    </source>
</evidence>
<dbReference type="InterPro" id="IPR006598">
    <property type="entry name" value="CAP10"/>
</dbReference>
<evidence type="ECO:0000259" key="12">
    <source>
        <dbReference type="PROSITE" id="PS50004"/>
    </source>
</evidence>
<dbReference type="GO" id="GO:0008289">
    <property type="term" value="F:lipid binding"/>
    <property type="evidence" value="ECO:0007669"/>
    <property type="project" value="UniProtKB-KW"/>
</dbReference>
<feature type="compositionally biased region" description="Acidic residues" evidence="11">
    <location>
        <begin position="1100"/>
        <end position="1114"/>
    </location>
</feature>
<dbReference type="CDD" id="cd04052">
    <property type="entry name" value="C2B_Tricalbin-like"/>
    <property type="match status" value="1"/>
</dbReference>
<dbReference type="PANTHER" id="PTHR47348:SF3">
    <property type="entry name" value="MEIOTICALLY UP-REGULATED GENE 190 PROTEIN"/>
    <property type="match status" value="1"/>
</dbReference>
<keyword evidence="6" id="KW-0256">Endoplasmic reticulum</keyword>
<evidence type="ECO:0000256" key="3">
    <source>
        <dbReference type="ARBA" id="ARBA00022553"/>
    </source>
</evidence>
<dbReference type="GO" id="GO:0006869">
    <property type="term" value="P:lipid transport"/>
    <property type="evidence" value="ECO:0007669"/>
    <property type="project" value="UniProtKB-KW"/>
</dbReference>
<dbReference type="Pfam" id="PF25331">
    <property type="entry name" value="C2_Mug190_3rd"/>
    <property type="match status" value="1"/>
</dbReference>
<keyword evidence="3" id="KW-0597">Phosphoprotein</keyword>
<dbReference type="InterPro" id="IPR057349">
    <property type="entry name" value="C2_Mug190_3rd"/>
</dbReference>